<evidence type="ECO:0000313" key="2">
    <source>
        <dbReference type="EMBL" id="KAF9321795.1"/>
    </source>
</evidence>
<keyword evidence="3" id="KW-1185">Reference proteome</keyword>
<feature type="non-terminal residue" evidence="2">
    <location>
        <position position="609"/>
    </location>
</feature>
<feature type="compositionally biased region" description="Basic and acidic residues" evidence="1">
    <location>
        <begin position="225"/>
        <end position="251"/>
    </location>
</feature>
<dbReference type="Proteomes" id="UP000696485">
    <property type="component" value="Unassembled WGS sequence"/>
</dbReference>
<organism evidence="2 3">
    <name type="scientific">Podila minutissima</name>
    <dbReference type="NCBI Taxonomy" id="64525"/>
    <lineage>
        <taxon>Eukaryota</taxon>
        <taxon>Fungi</taxon>
        <taxon>Fungi incertae sedis</taxon>
        <taxon>Mucoromycota</taxon>
        <taxon>Mortierellomycotina</taxon>
        <taxon>Mortierellomycetes</taxon>
        <taxon>Mortierellales</taxon>
        <taxon>Mortierellaceae</taxon>
        <taxon>Podila</taxon>
    </lineage>
</organism>
<evidence type="ECO:0000256" key="1">
    <source>
        <dbReference type="SAM" id="MobiDB-lite"/>
    </source>
</evidence>
<accession>A0A9P5VGF9</accession>
<dbReference type="EMBL" id="JAAAUY010001605">
    <property type="protein sequence ID" value="KAF9321795.1"/>
    <property type="molecule type" value="Genomic_DNA"/>
</dbReference>
<feature type="region of interest" description="Disordered" evidence="1">
    <location>
        <begin position="207"/>
        <end position="276"/>
    </location>
</feature>
<reference evidence="2" key="1">
    <citation type="journal article" date="2020" name="Fungal Divers.">
        <title>Resolving the Mortierellaceae phylogeny through synthesis of multi-gene phylogenetics and phylogenomics.</title>
        <authorList>
            <person name="Vandepol N."/>
            <person name="Liber J."/>
            <person name="Desiro A."/>
            <person name="Na H."/>
            <person name="Kennedy M."/>
            <person name="Barry K."/>
            <person name="Grigoriev I.V."/>
            <person name="Miller A.N."/>
            <person name="O'Donnell K."/>
            <person name="Stajich J.E."/>
            <person name="Bonito G."/>
        </authorList>
    </citation>
    <scope>NUCLEOTIDE SEQUENCE</scope>
    <source>
        <strain evidence="2">NVP1</strain>
    </source>
</reference>
<protein>
    <submittedName>
        <fullName evidence="2">Uncharacterized protein</fullName>
    </submittedName>
</protein>
<feature type="compositionally biased region" description="Basic residues" evidence="1">
    <location>
        <begin position="207"/>
        <end position="216"/>
    </location>
</feature>
<gene>
    <name evidence="2" type="ORF">BG006_002563</name>
</gene>
<comment type="caution">
    <text evidence="2">The sequence shown here is derived from an EMBL/GenBank/DDBJ whole genome shotgun (WGS) entry which is preliminary data.</text>
</comment>
<dbReference type="AlphaFoldDB" id="A0A9P5VGF9"/>
<proteinExistence type="predicted"/>
<evidence type="ECO:0000313" key="3">
    <source>
        <dbReference type="Proteomes" id="UP000696485"/>
    </source>
</evidence>
<name>A0A9P5VGF9_9FUNG</name>
<sequence length="609" mass="69492">MLHGMETAHYKAHFMAFFRSLPYKDYDEFVSRFGGMTCDFAGGERTGFEEAVRSYYEVPNDRPLHMERYYRCCEIHYKNSIRRFMVKSRMPPADVNDFGKSVMGLTGRHLTRADFDKLVATILAKYPQAKKWLQWHLNDNVGKFIFPALSVYDNSHITKDTNAQESLGNDFKRSAMKKQVNINEAIQHSYRYMKNIETDYEQAAKGRQLRYKRAQSKKPSTSKGYENDGRPPNDGIIEEHDEKEADIEAKEKKRRASSETIKATKRGPGRPPGSLNKAAKVNALSYAIPWSFEFKDLKETNTCALDTALMAFFFIYKFAGGTLPQSVRESKNGSILRNVLDLIAEHKYNEARYIWCKEVLDSDRRSLFRSLEEVFHNKVPDLSKITTETWSRCSSPLCPNAVAVKIRYPESIVAPVGCTFGQKEVDSWLVKNPKPCSEDITPEQDARSCRHSRRRVRFDIDANQEISIHTCSGMRTSDKSEVTGAPQLLLIDFIQGSLIHYHQNREQPPVQVPAGTISLGGIIYHLAALIYSNHNHFNCTVFISNGALFYDGLLSYSGKKNPRWLLPNKLKHPDNYYLAYAWYIKETIDAPNSTASSAANTSEIHGTVK</sequence>